<reference evidence="2 4" key="1">
    <citation type="submission" date="2008-03" db="EMBL/GenBank/DDBJ databases">
        <title>Annotation of Ixodes scapularis.</title>
        <authorList>
            <consortium name="Ixodes scapularis Genome Project Consortium"/>
            <person name="Caler E."/>
            <person name="Hannick L.I."/>
            <person name="Bidwell S."/>
            <person name="Joardar V."/>
            <person name="Thiagarajan M."/>
            <person name="Amedeo P."/>
            <person name="Galinsky K.J."/>
            <person name="Schobel S."/>
            <person name="Inman J."/>
            <person name="Hostetler J."/>
            <person name="Miller J."/>
            <person name="Hammond M."/>
            <person name="Megy K."/>
            <person name="Lawson D."/>
            <person name="Kodira C."/>
            <person name="Sutton G."/>
            <person name="Meyer J."/>
            <person name="Hill C.A."/>
            <person name="Birren B."/>
            <person name="Nene V."/>
            <person name="Collins F."/>
            <person name="Alarcon-Chaidez F."/>
            <person name="Wikel S."/>
            <person name="Strausberg R."/>
        </authorList>
    </citation>
    <scope>NUCLEOTIDE SEQUENCE [LARGE SCALE GENOMIC DNA]</scope>
    <source>
        <strain evidence="4">Wikel</strain>
        <strain evidence="2">Wikel colony</strain>
    </source>
</reference>
<dbReference type="VEuPathDB" id="VectorBase:ISCW018438"/>
<dbReference type="EnsemblMetazoa" id="ISCW018438-RA">
    <property type="protein sequence ID" value="ISCW018438-PA"/>
    <property type="gene ID" value="ISCW018438"/>
</dbReference>
<dbReference type="InParanoid" id="B7PN69"/>
<dbReference type="Proteomes" id="UP000001555">
    <property type="component" value="Unassembled WGS sequence"/>
</dbReference>
<dbReference type="VEuPathDB" id="VectorBase:ISCI018438"/>
<feature type="chain" id="PRO_5010826234" evidence="1">
    <location>
        <begin position="18"/>
        <end position="218"/>
    </location>
</feature>
<evidence type="ECO:0000313" key="2">
    <source>
        <dbReference type="EMBL" id="EEC08041.1"/>
    </source>
</evidence>
<dbReference type="VEuPathDB" id="VectorBase:ISCP_030833"/>
<evidence type="ECO:0000313" key="4">
    <source>
        <dbReference type="Proteomes" id="UP000001555"/>
    </source>
</evidence>
<gene>
    <name evidence="2" type="ORF">IscW_ISCW018438</name>
</gene>
<name>B7PN69_IXOSC</name>
<keyword evidence="1" id="KW-0732">Signal</keyword>
<accession>B7PN69</accession>
<dbReference type="EMBL" id="DS750676">
    <property type="protein sequence ID" value="EEC08041.1"/>
    <property type="molecule type" value="Genomic_DNA"/>
</dbReference>
<protein>
    <submittedName>
        <fullName evidence="2 3">Secreted salivary gland peptide, putative</fullName>
    </submittedName>
</protein>
<dbReference type="HOGENOM" id="CLU_1268166_0_0_1"/>
<dbReference type="AlphaFoldDB" id="B7PN69"/>
<feature type="signal peptide" evidence="1">
    <location>
        <begin position="1"/>
        <end position="17"/>
    </location>
</feature>
<reference evidence="3" key="2">
    <citation type="submission" date="2020-05" db="UniProtKB">
        <authorList>
            <consortium name="EnsemblMetazoa"/>
        </authorList>
    </citation>
    <scope>IDENTIFICATION</scope>
    <source>
        <strain evidence="3">wikel</strain>
    </source>
</reference>
<evidence type="ECO:0000256" key="1">
    <source>
        <dbReference type="SAM" id="SignalP"/>
    </source>
</evidence>
<keyword evidence="4" id="KW-1185">Reference proteome</keyword>
<dbReference type="EMBL" id="ABJB010075043">
    <property type="status" value="NOT_ANNOTATED_CDS"/>
    <property type="molecule type" value="Genomic_DNA"/>
</dbReference>
<sequence>MLWCGFLFLGALSYAHAATVNEANNFVDTVLNQRLPLVVRQSPSLFPEAHIPVFSFVVPMNASTDRDLDVEMTEGAIHGLDTALRRMGDCQSRDVKGGSPSILCTLDFNEVNTTFLALTTGDDVPGELKLIWVHVVTVDSTARLEITGSESRVASLRAFDIQNLQFTTTNNQDLHLNTDRLRQFRERVELKVRETLQGIMQNEMKALLTRSVASVAFP</sequence>
<organism>
    <name type="scientific">Ixodes scapularis</name>
    <name type="common">Black-legged tick</name>
    <name type="synonym">Deer tick</name>
    <dbReference type="NCBI Taxonomy" id="6945"/>
    <lineage>
        <taxon>Eukaryota</taxon>
        <taxon>Metazoa</taxon>
        <taxon>Ecdysozoa</taxon>
        <taxon>Arthropoda</taxon>
        <taxon>Chelicerata</taxon>
        <taxon>Arachnida</taxon>
        <taxon>Acari</taxon>
        <taxon>Parasitiformes</taxon>
        <taxon>Ixodida</taxon>
        <taxon>Ixodoidea</taxon>
        <taxon>Ixodidae</taxon>
        <taxon>Ixodinae</taxon>
        <taxon>Ixodes</taxon>
    </lineage>
</organism>
<dbReference type="EMBL" id="ABJB010950485">
    <property type="status" value="NOT_ANNOTATED_CDS"/>
    <property type="molecule type" value="Genomic_DNA"/>
</dbReference>
<proteinExistence type="predicted"/>
<dbReference type="EMBL" id="ABJB010150248">
    <property type="status" value="NOT_ANNOTATED_CDS"/>
    <property type="molecule type" value="Genomic_DNA"/>
</dbReference>
<dbReference type="PaxDb" id="6945-B7PN69"/>
<evidence type="ECO:0000313" key="3">
    <source>
        <dbReference type="EnsemblMetazoa" id="ISCW018438-PA"/>
    </source>
</evidence>